<keyword evidence="1" id="KW-0378">Hydrolase</keyword>
<proteinExistence type="predicted"/>
<feature type="signal peptide" evidence="3">
    <location>
        <begin position="1"/>
        <end position="26"/>
    </location>
</feature>
<dbReference type="SMART" id="SM00089">
    <property type="entry name" value="PKD"/>
    <property type="match status" value="1"/>
</dbReference>
<dbReference type="AlphaFoldDB" id="A0A4R1LCE7"/>
<dbReference type="GO" id="GO:0016052">
    <property type="term" value="P:carbohydrate catabolic process"/>
    <property type="evidence" value="ECO:0007669"/>
    <property type="project" value="InterPro"/>
</dbReference>
<organism evidence="5 6">
    <name type="scientific">Acidipila rosea</name>
    <dbReference type="NCBI Taxonomy" id="768535"/>
    <lineage>
        <taxon>Bacteria</taxon>
        <taxon>Pseudomonadati</taxon>
        <taxon>Acidobacteriota</taxon>
        <taxon>Terriglobia</taxon>
        <taxon>Terriglobales</taxon>
        <taxon>Acidobacteriaceae</taxon>
        <taxon>Acidipila</taxon>
    </lineage>
</organism>
<dbReference type="Gene3D" id="3.20.20.70">
    <property type="entry name" value="Aldolase class I"/>
    <property type="match status" value="1"/>
</dbReference>
<dbReference type="RefSeq" id="WP_243648058.1">
    <property type="nucleotide sequence ID" value="NZ_SMGK01000001.1"/>
</dbReference>
<keyword evidence="2" id="KW-0326">Glycosidase</keyword>
<dbReference type="PANTHER" id="PTHR43053:SF3">
    <property type="entry name" value="ALPHA-GALACTOSIDASE C-RELATED"/>
    <property type="match status" value="1"/>
</dbReference>
<dbReference type="GO" id="GO:0004557">
    <property type="term" value="F:alpha-galactosidase activity"/>
    <property type="evidence" value="ECO:0007669"/>
    <property type="project" value="InterPro"/>
</dbReference>
<dbReference type="Gene3D" id="2.60.40.10">
    <property type="entry name" value="Immunoglobulins"/>
    <property type="match status" value="1"/>
</dbReference>
<evidence type="ECO:0000256" key="3">
    <source>
        <dbReference type="SAM" id="SignalP"/>
    </source>
</evidence>
<dbReference type="PROSITE" id="PS50093">
    <property type="entry name" value="PKD"/>
    <property type="match status" value="1"/>
</dbReference>
<sequence>MVCQIEIFLRKCAIAAAFAGALSLHAQNRALHVSVAADGKYSIGLPQSTASALTAGVAAQVDGQWLHSADYPRHTIKQSTTHGYLGQAEEWQVTWAGLSGQPDLICSLRAYANEPFADVQVTVHNSTGKPIRVQAIRPLEASSGSIAELGGPASADRVLSDSFSEDRPAMKIHDLADATGNMHRAVGSQLIYNRQSHQSLFVGALTSDRFLTILRLRVDKSSPSTPHVAAYEAESTGTTELEKENSLRHSPVNDQIQLSLPVAPGGDLSSEQLAISISTDYHQQLETYGSLIRQIHHARVAAPPLLGWWSWTAYYFGLNQGAALTNAEWEAQHLKQYGYNIFHIDEGYQYARGEYITPDATLFPHGLVPLEYQVRGLGLTPGIWTAPFEVSERSSIYQQHPDWLVKNAQGQPIHAGSVSGGKDKLYVLDTTHPGAQSYLRETYSKLVREWGLHYIKMDFMDDSAIEGYYYKPNTTAMEAQRIGLQIIRDTIGNDVYLDKDGSVMLNPVGYVDYGRISQDTGHTFGASHDAATGIAARYYMNRNFFVADPDAFAVSTQTITDQSWHESRRPATLDEAKVSIALAAVSGGMLEIGDDLPSLQNAPDRLALIDNRDLIDMIRLGRASTPIDLMSYAPPNEQPSIFDLKESYRQSILTVFNWTEHSAEDVIQLSSLGLSPSASYAISSVLENSKPVHPLAGTLHLTLPAHSVILLKIIDQGKPVQALVVTADHPSHGAPGEDLTFSAHQTGGDPVLAYRWNFGDGTNVEAATTTHAWTEPGDYRVSLTATGLSHNHAGQSFTVHITGHISTGFAPARNRRFQQP</sequence>
<dbReference type="InterPro" id="IPR013785">
    <property type="entry name" value="Aldolase_TIM"/>
</dbReference>
<dbReference type="SUPFAM" id="SSF49299">
    <property type="entry name" value="PKD domain"/>
    <property type="match status" value="1"/>
</dbReference>
<feature type="domain" description="PKD" evidence="4">
    <location>
        <begin position="722"/>
        <end position="802"/>
    </location>
</feature>
<keyword evidence="3" id="KW-0732">Signal</keyword>
<dbReference type="SUPFAM" id="SSF51445">
    <property type="entry name" value="(Trans)glycosidases"/>
    <property type="match status" value="1"/>
</dbReference>
<dbReference type="CDD" id="cd14791">
    <property type="entry name" value="GH36"/>
    <property type="match status" value="1"/>
</dbReference>
<dbReference type="InterPro" id="IPR050985">
    <property type="entry name" value="Alpha-glycosidase_related"/>
</dbReference>
<evidence type="ECO:0000313" key="5">
    <source>
        <dbReference type="EMBL" id="TCK75864.1"/>
    </source>
</evidence>
<reference evidence="5 6" key="1">
    <citation type="submission" date="2019-03" db="EMBL/GenBank/DDBJ databases">
        <title>Genomic Encyclopedia of Type Strains, Phase IV (KMG-IV): sequencing the most valuable type-strain genomes for metagenomic binning, comparative biology and taxonomic classification.</title>
        <authorList>
            <person name="Goeker M."/>
        </authorList>
    </citation>
    <scope>NUCLEOTIDE SEQUENCE [LARGE SCALE GENOMIC DNA]</scope>
    <source>
        <strain evidence="5 6">DSM 103428</strain>
    </source>
</reference>
<dbReference type="InterPro" id="IPR017853">
    <property type="entry name" value="GH"/>
</dbReference>
<dbReference type="InterPro" id="IPR035986">
    <property type="entry name" value="PKD_dom_sf"/>
</dbReference>
<dbReference type="EMBL" id="SMGK01000001">
    <property type="protein sequence ID" value="TCK75864.1"/>
    <property type="molecule type" value="Genomic_DNA"/>
</dbReference>
<keyword evidence="6" id="KW-1185">Reference proteome</keyword>
<name>A0A4R1LCE7_9BACT</name>
<evidence type="ECO:0000256" key="1">
    <source>
        <dbReference type="ARBA" id="ARBA00022801"/>
    </source>
</evidence>
<dbReference type="PANTHER" id="PTHR43053">
    <property type="entry name" value="GLYCOSIDASE FAMILY 31"/>
    <property type="match status" value="1"/>
</dbReference>
<evidence type="ECO:0000256" key="2">
    <source>
        <dbReference type="ARBA" id="ARBA00023295"/>
    </source>
</evidence>
<accession>A0A4R1LCE7</accession>
<dbReference type="InterPro" id="IPR013783">
    <property type="entry name" value="Ig-like_fold"/>
</dbReference>
<evidence type="ECO:0000313" key="6">
    <source>
        <dbReference type="Proteomes" id="UP000295210"/>
    </source>
</evidence>
<gene>
    <name evidence="5" type="ORF">C7378_0861</name>
</gene>
<comment type="caution">
    <text evidence="5">The sequence shown here is derived from an EMBL/GenBank/DDBJ whole genome shotgun (WGS) entry which is preliminary data.</text>
</comment>
<dbReference type="InterPro" id="IPR000601">
    <property type="entry name" value="PKD_dom"/>
</dbReference>
<feature type="chain" id="PRO_5020913755" evidence="3">
    <location>
        <begin position="27"/>
        <end position="820"/>
    </location>
</feature>
<protein>
    <submittedName>
        <fullName evidence="5">PKD domain-containing protein</fullName>
    </submittedName>
</protein>
<dbReference type="InterPro" id="IPR022409">
    <property type="entry name" value="PKD/Chitinase_dom"/>
</dbReference>
<dbReference type="InterPro" id="IPR002252">
    <property type="entry name" value="Glyco_hydro_36"/>
</dbReference>
<dbReference type="CDD" id="cd00146">
    <property type="entry name" value="PKD"/>
    <property type="match status" value="1"/>
</dbReference>
<dbReference type="Pfam" id="PF02065">
    <property type="entry name" value="Melibiase"/>
    <property type="match status" value="1"/>
</dbReference>
<evidence type="ECO:0000259" key="4">
    <source>
        <dbReference type="PROSITE" id="PS50093"/>
    </source>
</evidence>
<dbReference type="Proteomes" id="UP000295210">
    <property type="component" value="Unassembled WGS sequence"/>
</dbReference>
<dbReference type="Pfam" id="PF18911">
    <property type="entry name" value="PKD_4"/>
    <property type="match status" value="1"/>
</dbReference>